<feature type="region of interest" description="Disordered" evidence="1">
    <location>
        <begin position="1"/>
        <end position="94"/>
    </location>
</feature>
<sequence length="148" mass="16065">MFLSGGKTKAKKIVIKKRKRAKKTKKSGGFATHMQQDGVHYSCEKLDSHHNSPSSISSGGDSVSTTASSPTTTSSNTPPPVIQGGQSGGGLKEKKKLFKQLLNKMTKDSLMKKCRKYNIKVTTKKNGVIKAVKKETLVNKIVAAKFKK</sequence>
<dbReference type="EMBL" id="MN740684">
    <property type="protein sequence ID" value="QHU07191.1"/>
    <property type="molecule type" value="Genomic_DNA"/>
</dbReference>
<reference evidence="2" key="1">
    <citation type="journal article" date="2020" name="Nature">
        <title>Giant virus diversity and host interactions through global metagenomics.</title>
        <authorList>
            <person name="Schulz F."/>
            <person name="Roux S."/>
            <person name="Paez-Espino D."/>
            <person name="Jungbluth S."/>
            <person name="Walsh D.A."/>
            <person name="Denef V.J."/>
            <person name="McMahon K.D."/>
            <person name="Konstantinidis K.T."/>
            <person name="Eloe-Fadrosh E.A."/>
            <person name="Kyrpides N.C."/>
            <person name="Woyke T."/>
        </authorList>
    </citation>
    <scope>NUCLEOTIDE SEQUENCE</scope>
    <source>
        <strain evidence="2">GVMAG-S-1040241-154</strain>
    </source>
</reference>
<dbReference type="AlphaFoldDB" id="A0A6C0JQN5"/>
<protein>
    <submittedName>
        <fullName evidence="2">Uncharacterized protein</fullName>
    </submittedName>
</protein>
<proteinExistence type="predicted"/>
<feature type="compositionally biased region" description="Basic residues" evidence="1">
    <location>
        <begin position="8"/>
        <end position="26"/>
    </location>
</feature>
<feature type="compositionally biased region" description="Low complexity" evidence="1">
    <location>
        <begin position="51"/>
        <end position="76"/>
    </location>
</feature>
<evidence type="ECO:0000313" key="2">
    <source>
        <dbReference type="EMBL" id="QHU07191.1"/>
    </source>
</evidence>
<name>A0A6C0JQN5_9ZZZZ</name>
<organism evidence="2">
    <name type="scientific">viral metagenome</name>
    <dbReference type="NCBI Taxonomy" id="1070528"/>
    <lineage>
        <taxon>unclassified sequences</taxon>
        <taxon>metagenomes</taxon>
        <taxon>organismal metagenomes</taxon>
    </lineage>
</organism>
<accession>A0A6C0JQN5</accession>
<evidence type="ECO:0000256" key="1">
    <source>
        <dbReference type="SAM" id="MobiDB-lite"/>
    </source>
</evidence>